<keyword evidence="13" id="KW-1133">Transmembrane helix</keyword>
<dbReference type="Proteomes" id="UP000245790">
    <property type="component" value="Unassembled WGS sequence"/>
</dbReference>
<dbReference type="OrthoDB" id="9789797at2"/>
<dbReference type="InterPro" id="IPR038107">
    <property type="entry name" value="Glycos_transf_N_sf"/>
</dbReference>
<dbReference type="InterPro" id="IPR007507">
    <property type="entry name" value="Glycos_transf_N"/>
</dbReference>
<dbReference type="Pfam" id="PF04413">
    <property type="entry name" value="Glycos_transf_N"/>
    <property type="match status" value="1"/>
</dbReference>
<feature type="site" description="Transition state stabilizer" evidence="12">
    <location>
        <position position="130"/>
    </location>
</feature>
<dbReference type="FunFam" id="3.40.50.2000:FF:000032">
    <property type="entry name" value="3-deoxy-D-manno-octulosonic acid transferase"/>
    <property type="match status" value="1"/>
</dbReference>
<sequence length="423" mass="47900">MFRFIYSLIFLMALPMALLNLYIKGRQYPAYRKRWKEHFSLFKSPRVNKTIWIHAVSVGESLVAVPIIKRLLSEYPDYAIVVTTTTPTGAERIQSLLGESIIHLYSPYDLPWVVNRFIEKINPKLTIIMETELWPNFIHYSKKRKVPVVVVNARLSARSADNYSRLPIPTNRLLIKPITHLACQNKGDAERFIKLGAHEDKVSVTGSIKFDLRLPDNLDAKTQAIFKPWLDARPFIWVAGSTHVGEDEIVLSAHRLMLDAGINSKLIIVPRHPERFDSVSELIEQRGFKLAKRSESQSLSMSDEVFLCDSMGELMYCYHASDVAFVGGSLIERGGHNPLEPAALRKPVLSGKNIFNFDDVFKTMVESGGAKLINEDNLHRVLIDLSKDETLRKKMGKAGANVVESNRGALSKTIKLLDKFLTK</sequence>
<feature type="active site" description="Proton acceptor" evidence="11">
    <location>
        <position position="60"/>
    </location>
</feature>
<dbReference type="FunFam" id="3.40.50.11720:FF:000001">
    <property type="entry name" value="3-deoxy-D-manno-octulosonic acid transferase"/>
    <property type="match status" value="1"/>
</dbReference>
<reference evidence="16 17" key="1">
    <citation type="submission" date="2018-05" db="EMBL/GenBank/DDBJ databases">
        <title>Genomic Encyclopedia of Type Strains, Phase IV (KMG-IV): sequencing the most valuable type-strain genomes for metagenomic binning, comparative biology and taxonomic classification.</title>
        <authorList>
            <person name="Goeker M."/>
        </authorList>
    </citation>
    <scope>NUCLEOTIDE SEQUENCE [LARGE SCALE GENOMIC DNA]</scope>
    <source>
        <strain evidence="16 17">DSM 25350</strain>
    </source>
</reference>
<keyword evidence="17" id="KW-1185">Reference proteome</keyword>
<feature type="domain" description="Glycosyl transferase family 1" evidence="14">
    <location>
        <begin position="292"/>
        <end position="401"/>
    </location>
</feature>
<evidence type="ECO:0000256" key="12">
    <source>
        <dbReference type="PIRSR" id="PIRSR639901-2"/>
    </source>
</evidence>
<evidence type="ECO:0000259" key="15">
    <source>
        <dbReference type="Pfam" id="PF04413"/>
    </source>
</evidence>
<evidence type="ECO:0000256" key="4">
    <source>
        <dbReference type="ARBA" id="ARBA00012621"/>
    </source>
</evidence>
<dbReference type="UniPathway" id="UPA00958"/>
<evidence type="ECO:0000256" key="13">
    <source>
        <dbReference type="RuleBase" id="RU365103"/>
    </source>
</evidence>
<evidence type="ECO:0000256" key="6">
    <source>
        <dbReference type="ARBA" id="ARBA00022519"/>
    </source>
</evidence>
<dbReference type="Gene3D" id="3.40.50.11720">
    <property type="entry name" value="3-Deoxy-D-manno-octulosonic-acid transferase, N-terminal domain"/>
    <property type="match status" value="1"/>
</dbReference>
<proteinExistence type="inferred from homology"/>
<keyword evidence="13" id="KW-0448">Lipopolysaccharide biosynthesis</keyword>
<dbReference type="Pfam" id="PF00534">
    <property type="entry name" value="Glycos_transf_1"/>
    <property type="match status" value="1"/>
</dbReference>
<protein>
    <recommendedName>
        <fullName evidence="5 13">3-deoxy-D-manno-octulosonic acid transferase</fullName>
        <shortName evidence="13">Kdo transferase</shortName>
        <ecNumber evidence="4 13">2.4.99.12</ecNumber>
    </recommendedName>
    <alternativeName>
        <fullName evidence="9 13">Lipid IV(A) 3-deoxy-D-manno-octulosonic acid transferase</fullName>
    </alternativeName>
</protein>
<dbReference type="PANTHER" id="PTHR42755:SF1">
    <property type="entry name" value="3-DEOXY-D-MANNO-OCTULOSONIC ACID TRANSFERASE, MITOCHONDRIAL-RELATED"/>
    <property type="match status" value="1"/>
</dbReference>
<comment type="similarity">
    <text evidence="3">Belongs to the glycosyltransferase group 1 family. Glycosyltransferase 30 subfamily.</text>
</comment>
<evidence type="ECO:0000256" key="8">
    <source>
        <dbReference type="ARBA" id="ARBA00022968"/>
    </source>
</evidence>
<dbReference type="EMBL" id="QGGU01000005">
    <property type="protein sequence ID" value="PWK51920.1"/>
    <property type="molecule type" value="Genomic_DNA"/>
</dbReference>
<keyword evidence="6" id="KW-0997">Cell inner membrane</keyword>
<feature type="transmembrane region" description="Helical" evidence="13">
    <location>
        <begin position="6"/>
        <end position="23"/>
    </location>
</feature>
<evidence type="ECO:0000313" key="17">
    <source>
        <dbReference type="Proteomes" id="UP000245790"/>
    </source>
</evidence>
<dbReference type="NCBIfam" id="NF004388">
    <property type="entry name" value="PRK05749.1-4"/>
    <property type="match status" value="1"/>
</dbReference>
<gene>
    <name evidence="16" type="ORF">C8D97_105236</name>
</gene>
<keyword evidence="13" id="KW-1003">Cell membrane</keyword>
<dbReference type="AlphaFoldDB" id="A0A316FWE8"/>
<dbReference type="GO" id="GO:0005886">
    <property type="term" value="C:plasma membrane"/>
    <property type="evidence" value="ECO:0007669"/>
    <property type="project" value="UniProtKB-SubCell"/>
</dbReference>
<dbReference type="GO" id="GO:0043842">
    <property type="term" value="F:Kdo transferase activity"/>
    <property type="evidence" value="ECO:0007669"/>
    <property type="project" value="UniProtKB-EC"/>
</dbReference>
<dbReference type="InterPro" id="IPR001296">
    <property type="entry name" value="Glyco_trans_1"/>
</dbReference>
<evidence type="ECO:0000256" key="9">
    <source>
        <dbReference type="ARBA" id="ARBA00031445"/>
    </source>
</evidence>
<evidence type="ECO:0000256" key="11">
    <source>
        <dbReference type="PIRSR" id="PIRSR639901-1"/>
    </source>
</evidence>
<comment type="caution">
    <text evidence="16">The sequence shown here is derived from an EMBL/GenBank/DDBJ whole genome shotgun (WGS) entry which is preliminary data.</text>
</comment>
<organism evidence="16 17">
    <name type="scientific">Pleionea mediterranea</name>
    <dbReference type="NCBI Taxonomy" id="523701"/>
    <lineage>
        <taxon>Bacteria</taxon>
        <taxon>Pseudomonadati</taxon>
        <taxon>Pseudomonadota</taxon>
        <taxon>Gammaproteobacteria</taxon>
        <taxon>Oceanospirillales</taxon>
        <taxon>Pleioneaceae</taxon>
        <taxon>Pleionea</taxon>
    </lineage>
</organism>
<evidence type="ECO:0000256" key="7">
    <source>
        <dbReference type="ARBA" id="ARBA00022679"/>
    </source>
</evidence>
<comment type="pathway">
    <text evidence="2 13">Bacterial outer membrane biogenesis; LPS core biosynthesis.</text>
</comment>
<keyword evidence="7 13" id="KW-0808">Transferase</keyword>
<dbReference type="Gene3D" id="3.40.50.2000">
    <property type="entry name" value="Glycogen Phosphorylase B"/>
    <property type="match status" value="1"/>
</dbReference>
<comment type="function">
    <text evidence="13">Involved in lipopolysaccharide (LPS) biosynthesis. Catalyzes the transfer of 3-deoxy-D-manno-octulosonate (Kdo) residue(s) from CMP-Kdo to lipid IV(A), the tetraacyldisaccharide-1,4'-bisphosphate precursor of lipid A.</text>
</comment>
<dbReference type="InterPro" id="IPR039901">
    <property type="entry name" value="Kdotransferase"/>
</dbReference>
<dbReference type="EC" id="2.4.99.12" evidence="4 13"/>
<evidence type="ECO:0000256" key="2">
    <source>
        <dbReference type="ARBA" id="ARBA00004713"/>
    </source>
</evidence>
<comment type="subcellular location">
    <subcellularLocation>
        <location evidence="1">Cell inner membrane</location>
        <topology evidence="1">Single-pass membrane protein</topology>
        <orientation evidence="1">Cytoplasmic side</orientation>
    </subcellularLocation>
    <subcellularLocation>
        <location evidence="13">Cell membrane</location>
    </subcellularLocation>
</comment>
<keyword evidence="13" id="KW-0812">Transmembrane</keyword>
<feature type="domain" description="3-deoxy-D-manno-octulosonic-acid transferase N-terminal" evidence="15">
    <location>
        <begin position="33"/>
        <end position="211"/>
    </location>
</feature>
<evidence type="ECO:0000313" key="16">
    <source>
        <dbReference type="EMBL" id="PWK51920.1"/>
    </source>
</evidence>
<evidence type="ECO:0000259" key="14">
    <source>
        <dbReference type="Pfam" id="PF00534"/>
    </source>
</evidence>
<evidence type="ECO:0000256" key="3">
    <source>
        <dbReference type="ARBA" id="ARBA00006380"/>
    </source>
</evidence>
<keyword evidence="13" id="KW-0472">Membrane</keyword>
<dbReference type="GO" id="GO:0009245">
    <property type="term" value="P:lipid A biosynthetic process"/>
    <property type="evidence" value="ECO:0007669"/>
    <property type="project" value="TreeGrafter"/>
</dbReference>
<dbReference type="PANTHER" id="PTHR42755">
    <property type="entry name" value="3-DEOXY-MANNO-OCTULOSONATE CYTIDYLYLTRANSFERASE"/>
    <property type="match status" value="1"/>
</dbReference>
<evidence type="ECO:0000256" key="5">
    <source>
        <dbReference type="ARBA" id="ARBA00019077"/>
    </source>
</evidence>
<evidence type="ECO:0000256" key="10">
    <source>
        <dbReference type="ARBA" id="ARBA00049183"/>
    </source>
</evidence>
<dbReference type="RefSeq" id="WP_109763299.1">
    <property type="nucleotide sequence ID" value="NZ_QGGU01000005.1"/>
</dbReference>
<dbReference type="GO" id="GO:0009244">
    <property type="term" value="P:lipopolysaccharide core region biosynthetic process"/>
    <property type="evidence" value="ECO:0007669"/>
    <property type="project" value="UniProtKB-UniRule"/>
</dbReference>
<dbReference type="SUPFAM" id="SSF53756">
    <property type="entry name" value="UDP-Glycosyltransferase/glycogen phosphorylase"/>
    <property type="match status" value="1"/>
</dbReference>
<feature type="site" description="Transition state stabilizer" evidence="12">
    <location>
        <position position="209"/>
    </location>
</feature>
<accession>A0A316FWE8</accession>
<evidence type="ECO:0000256" key="1">
    <source>
        <dbReference type="ARBA" id="ARBA00004388"/>
    </source>
</evidence>
<comment type="catalytic activity">
    <reaction evidence="10 13">
        <text>lipid IVA (E. coli) + CMP-3-deoxy-beta-D-manno-octulosonate = alpha-Kdo-(2-&gt;6)-lipid IVA (E. coli) + CMP + H(+)</text>
        <dbReference type="Rhea" id="RHEA:28066"/>
        <dbReference type="ChEBI" id="CHEBI:15378"/>
        <dbReference type="ChEBI" id="CHEBI:58603"/>
        <dbReference type="ChEBI" id="CHEBI:60364"/>
        <dbReference type="ChEBI" id="CHEBI:60377"/>
        <dbReference type="ChEBI" id="CHEBI:85987"/>
        <dbReference type="EC" id="2.4.99.12"/>
    </reaction>
</comment>
<keyword evidence="8" id="KW-0735">Signal-anchor</keyword>
<name>A0A316FWE8_9GAMM</name>